<feature type="domain" description="BTB" evidence="1">
    <location>
        <begin position="24"/>
        <end position="99"/>
    </location>
</feature>
<dbReference type="SMART" id="SM00225">
    <property type="entry name" value="BTB"/>
    <property type="match status" value="1"/>
</dbReference>
<dbReference type="Proteomes" id="UP001620626">
    <property type="component" value="Unassembled WGS sequence"/>
</dbReference>
<dbReference type="PROSITE" id="PS50144">
    <property type="entry name" value="MATH"/>
    <property type="match status" value="1"/>
</dbReference>
<reference evidence="3 4" key="1">
    <citation type="submission" date="2024-10" db="EMBL/GenBank/DDBJ databases">
        <authorList>
            <person name="Kim D."/>
        </authorList>
    </citation>
    <scope>NUCLEOTIDE SEQUENCE [LARGE SCALE GENOMIC DNA]</scope>
    <source>
        <strain evidence="3">BH-2024</strain>
    </source>
</reference>
<dbReference type="Gene3D" id="3.30.710.10">
    <property type="entry name" value="Potassium Channel Kv1.1, Chain A"/>
    <property type="match status" value="1"/>
</dbReference>
<dbReference type="Pfam" id="PF22486">
    <property type="entry name" value="MATH_2"/>
    <property type="match status" value="1"/>
</dbReference>
<dbReference type="SMART" id="SM00875">
    <property type="entry name" value="BACK"/>
    <property type="match status" value="1"/>
</dbReference>
<sequence length="441" mass="50003">MSSSSKPRNSMGRMKHLLSSAEDADVHFLVGQKKELLHAHKLILKHASEVFEAMFRFDAQKEKTENASAEAVVEVPDVEAAAFRVMLAFIYADDLSDLNGENAMAVLYAAKKYGVDELISLSLKKLSIPTLPNVFLAYAQACLLLLEDFARQCLLYICQNATTLFDTEQFLQIDQNLLGEIFGRDQVVVSNEFEIWKAALRWADEKCRQKGTLCSSKNRRAALGPALFRIRFPLMPTEEFTKYIVTSGLLTIEEFVAVYQFHCHPNCLPGLYPLKFPCHGRISDWNKPKKNRGTLAMEIDKFSEFARETKGKSRFSKAVTIKGIQWKIEAEVMLKEDCNEKRLAVYLWCTSPRNDKSWSCKCSAILRIVAQKGEAENFTGQFNGRVFNHKLNNLGFPNLITVAQLMDSDKGLYDKLEDRISIVIDVTVEEQKGAKRKLADE</sequence>
<dbReference type="Pfam" id="PF00651">
    <property type="entry name" value="BTB"/>
    <property type="match status" value="1"/>
</dbReference>
<dbReference type="SMART" id="SM00061">
    <property type="entry name" value="MATH"/>
    <property type="match status" value="1"/>
</dbReference>
<evidence type="ECO:0000259" key="2">
    <source>
        <dbReference type="PROSITE" id="PS50144"/>
    </source>
</evidence>
<dbReference type="Gene3D" id="2.60.210.10">
    <property type="entry name" value="Apoptosis, Tumor Necrosis Factor Receptor Associated Protein 2, Chain A"/>
    <property type="match status" value="1"/>
</dbReference>
<evidence type="ECO:0000313" key="3">
    <source>
        <dbReference type="EMBL" id="KAL3109066.1"/>
    </source>
</evidence>
<dbReference type="PANTHER" id="PTHR45774:SF3">
    <property type="entry name" value="BTB (POZ) DOMAIN-CONTAINING 2B-RELATED"/>
    <property type="match status" value="1"/>
</dbReference>
<keyword evidence="4" id="KW-1185">Reference proteome</keyword>
<gene>
    <name evidence="3" type="ORF">niasHT_012628</name>
</gene>
<dbReference type="InterPro" id="IPR008974">
    <property type="entry name" value="TRAF-like"/>
</dbReference>
<dbReference type="InterPro" id="IPR011705">
    <property type="entry name" value="BACK"/>
</dbReference>
<dbReference type="SUPFAM" id="SSF54695">
    <property type="entry name" value="POZ domain"/>
    <property type="match status" value="1"/>
</dbReference>
<dbReference type="SUPFAM" id="SSF49599">
    <property type="entry name" value="TRAF domain-like"/>
    <property type="match status" value="1"/>
</dbReference>
<comment type="caution">
    <text evidence="3">The sequence shown here is derived from an EMBL/GenBank/DDBJ whole genome shotgun (WGS) entry which is preliminary data.</text>
</comment>
<evidence type="ECO:0008006" key="5">
    <source>
        <dbReference type="Google" id="ProtNLM"/>
    </source>
</evidence>
<proteinExistence type="predicted"/>
<name>A0ABD2L1M0_9BILA</name>
<dbReference type="PANTHER" id="PTHR45774">
    <property type="entry name" value="BTB/POZ DOMAIN-CONTAINING"/>
    <property type="match status" value="1"/>
</dbReference>
<dbReference type="Pfam" id="PF07707">
    <property type="entry name" value="BACK"/>
    <property type="match status" value="1"/>
</dbReference>
<dbReference type="InterPro" id="IPR002083">
    <property type="entry name" value="MATH/TRAF_dom"/>
</dbReference>
<feature type="domain" description="MATH" evidence="2">
    <location>
        <begin position="292"/>
        <end position="426"/>
    </location>
</feature>
<dbReference type="AlphaFoldDB" id="A0ABD2L1M0"/>
<protein>
    <recommendedName>
        <fullName evidence="5">BTB domain-containing protein</fullName>
    </recommendedName>
</protein>
<dbReference type="InterPro" id="IPR011333">
    <property type="entry name" value="SKP1/BTB/POZ_sf"/>
</dbReference>
<accession>A0ABD2L1M0</accession>
<dbReference type="PROSITE" id="PS50097">
    <property type="entry name" value="BTB"/>
    <property type="match status" value="1"/>
</dbReference>
<organism evidence="3 4">
    <name type="scientific">Heterodera trifolii</name>
    <dbReference type="NCBI Taxonomy" id="157864"/>
    <lineage>
        <taxon>Eukaryota</taxon>
        <taxon>Metazoa</taxon>
        <taxon>Ecdysozoa</taxon>
        <taxon>Nematoda</taxon>
        <taxon>Chromadorea</taxon>
        <taxon>Rhabditida</taxon>
        <taxon>Tylenchina</taxon>
        <taxon>Tylenchomorpha</taxon>
        <taxon>Tylenchoidea</taxon>
        <taxon>Heteroderidae</taxon>
        <taxon>Heteroderinae</taxon>
        <taxon>Heterodera</taxon>
    </lineage>
</organism>
<dbReference type="EMBL" id="JBICBT010000578">
    <property type="protein sequence ID" value="KAL3109066.1"/>
    <property type="molecule type" value="Genomic_DNA"/>
</dbReference>
<evidence type="ECO:0000313" key="4">
    <source>
        <dbReference type="Proteomes" id="UP001620626"/>
    </source>
</evidence>
<dbReference type="Gene3D" id="1.25.40.420">
    <property type="match status" value="1"/>
</dbReference>
<dbReference type="InterPro" id="IPR000210">
    <property type="entry name" value="BTB/POZ_dom"/>
</dbReference>
<evidence type="ECO:0000259" key="1">
    <source>
        <dbReference type="PROSITE" id="PS50097"/>
    </source>
</evidence>